<evidence type="ECO:0000259" key="14">
    <source>
        <dbReference type="PROSITE" id="PS50089"/>
    </source>
</evidence>
<dbReference type="GO" id="GO:0006511">
    <property type="term" value="P:ubiquitin-dependent protein catabolic process"/>
    <property type="evidence" value="ECO:0007669"/>
    <property type="project" value="TreeGrafter"/>
</dbReference>
<keyword evidence="9" id="KW-0862">Zinc</keyword>
<evidence type="ECO:0000256" key="8">
    <source>
        <dbReference type="ARBA" id="ARBA00022786"/>
    </source>
</evidence>
<evidence type="ECO:0000313" key="15">
    <source>
        <dbReference type="Proteomes" id="UP000515121"/>
    </source>
</evidence>
<evidence type="ECO:0000256" key="10">
    <source>
        <dbReference type="ARBA" id="ARBA00022989"/>
    </source>
</evidence>
<evidence type="ECO:0000256" key="1">
    <source>
        <dbReference type="ARBA" id="ARBA00000900"/>
    </source>
</evidence>
<comment type="subcellular location">
    <subcellularLocation>
        <location evidence="2">Membrane</location>
        <topology evidence="2">Multi-pass membrane protein</topology>
    </subcellularLocation>
</comment>
<name>A0A6P5ZV20_DURZI</name>
<evidence type="ECO:0000256" key="9">
    <source>
        <dbReference type="ARBA" id="ARBA00022833"/>
    </source>
</evidence>
<keyword evidence="5" id="KW-0812">Transmembrane</keyword>
<dbReference type="RefSeq" id="XP_022756614.1">
    <property type="nucleotide sequence ID" value="XM_022900879.1"/>
</dbReference>
<evidence type="ECO:0000256" key="6">
    <source>
        <dbReference type="ARBA" id="ARBA00022723"/>
    </source>
</evidence>
<dbReference type="OrthoDB" id="1244524at2759"/>
<evidence type="ECO:0000256" key="11">
    <source>
        <dbReference type="ARBA" id="ARBA00023136"/>
    </source>
</evidence>
<sequence>MSKEEINALPVHKHKAPGPESAGSSVRQASSSSAPVEPKQDSRKASMRASKDEPTCTICLDRVKRGKLVRSLPCLHQFHASCIDPWLRQQGTCPACKFIMGSGWQENRESESDDSDMV</sequence>
<comment type="catalytic activity">
    <reaction evidence="1">
        <text>S-ubiquitinyl-[E2 ubiquitin-conjugating enzyme]-L-cysteine + [acceptor protein]-L-lysine = [E2 ubiquitin-conjugating enzyme]-L-cysteine + N(6)-ubiquitinyl-[acceptor protein]-L-lysine.</text>
        <dbReference type="EC" id="2.3.2.27"/>
    </reaction>
</comment>
<proteinExistence type="predicted"/>
<reference evidence="16" key="1">
    <citation type="submission" date="2025-08" db="UniProtKB">
        <authorList>
            <consortium name="RefSeq"/>
        </authorList>
    </citation>
    <scope>IDENTIFICATION</scope>
    <source>
        <tissue evidence="16">Fruit stalk</tissue>
    </source>
</reference>
<dbReference type="InterPro" id="IPR013083">
    <property type="entry name" value="Znf_RING/FYVE/PHD"/>
</dbReference>
<evidence type="ECO:0000256" key="7">
    <source>
        <dbReference type="ARBA" id="ARBA00022771"/>
    </source>
</evidence>
<dbReference type="PANTHER" id="PTHR45977">
    <property type="entry name" value="TARGET OF ERK KINASE MPK-1"/>
    <property type="match status" value="1"/>
</dbReference>
<keyword evidence="4" id="KW-0808">Transferase</keyword>
<keyword evidence="11" id="KW-0472">Membrane</keyword>
<dbReference type="GO" id="GO:0008270">
    <property type="term" value="F:zinc ion binding"/>
    <property type="evidence" value="ECO:0007669"/>
    <property type="project" value="UniProtKB-KW"/>
</dbReference>
<evidence type="ECO:0000256" key="2">
    <source>
        <dbReference type="ARBA" id="ARBA00004141"/>
    </source>
</evidence>
<organism evidence="15 16">
    <name type="scientific">Durio zibethinus</name>
    <name type="common">Durian</name>
    <dbReference type="NCBI Taxonomy" id="66656"/>
    <lineage>
        <taxon>Eukaryota</taxon>
        <taxon>Viridiplantae</taxon>
        <taxon>Streptophyta</taxon>
        <taxon>Embryophyta</taxon>
        <taxon>Tracheophyta</taxon>
        <taxon>Spermatophyta</taxon>
        <taxon>Magnoliopsida</taxon>
        <taxon>eudicotyledons</taxon>
        <taxon>Gunneridae</taxon>
        <taxon>Pentapetalae</taxon>
        <taxon>rosids</taxon>
        <taxon>malvids</taxon>
        <taxon>Malvales</taxon>
        <taxon>Malvaceae</taxon>
        <taxon>Helicteroideae</taxon>
        <taxon>Durio</taxon>
    </lineage>
</organism>
<gene>
    <name evidence="16" type="primary">LOC111304333</name>
</gene>
<dbReference type="GO" id="GO:0016567">
    <property type="term" value="P:protein ubiquitination"/>
    <property type="evidence" value="ECO:0007669"/>
    <property type="project" value="TreeGrafter"/>
</dbReference>
<dbReference type="GO" id="GO:0061630">
    <property type="term" value="F:ubiquitin protein ligase activity"/>
    <property type="evidence" value="ECO:0007669"/>
    <property type="project" value="UniProtKB-EC"/>
</dbReference>
<keyword evidence="6" id="KW-0479">Metal-binding</keyword>
<evidence type="ECO:0000256" key="13">
    <source>
        <dbReference type="SAM" id="MobiDB-lite"/>
    </source>
</evidence>
<dbReference type="PROSITE" id="PS50089">
    <property type="entry name" value="ZF_RING_2"/>
    <property type="match status" value="1"/>
</dbReference>
<evidence type="ECO:0000256" key="12">
    <source>
        <dbReference type="PROSITE-ProRule" id="PRU00175"/>
    </source>
</evidence>
<feature type="compositionally biased region" description="Basic and acidic residues" evidence="13">
    <location>
        <begin position="38"/>
        <end position="53"/>
    </location>
</feature>
<evidence type="ECO:0000256" key="5">
    <source>
        <dbReference type="ARBA" id="ARBA00022692"/>
    </source>
</evidence>
<feature type="domain" description="RING-type" evidence="14">
    <location>
        <begin position="56"/>
        <end position="97"/>
    </location>
</feature>
<dbReference type="SMART" id="SM00184">
    <property type="entry name" value="RING"/>
    <property type="match status" value="1"/>
</dbReference>
<keyword evidence="8" id="KW-0833">Ubl conjugation pathway</keyword>
<dbReference type="GeneID" id="111304333"/>
<accession>A0A6P5ZV20</accession>
<feature type="compositionally biased region" description="Low complexity" evidence="13">
    <location>
        <begin position="21"/>
        <end position="34"/>
    </location>
</feature>
<keyword evidence="15" id="KW-1185">Reference proteome</keyword>
<keyword evidence="10" id="KW-1133">Transmembrane helix</keyword>
<dbReference type="InterPro" id="IPR001841">
    <property type="entry name" value="Znf_RING"/>
</dbReference>
<dbReference type="GO" id="GO:0016020">
    <property type="term" value="C:membrane"/>
    <property type="evidence" value="ECO:0007669"/>
    <property type="project" value="UniProtKB-SubCell"/>
</dbReference>
<dbReference type="Pfam" id="PF13639">
    <property type="entry name" value="zf-RING_2"/>
    <property type="match status" value="1"/>
</dbReference>
<evidence type="ECO:0000313" key="16">
    <source>
        <dbReference type="RefSeq" id="XP_022756614.1"/>
    </source>
</evidence>
<dbReference type="KEGG" id="dzi:111304333"/>
<feature type="region of interest" description="Disordered" evidence="13">
    <location>
        <begin position="1"/>
        <end position="53"/>
    </location>
</feature>
<dbReference type="PANTHER" id="PTHR45977:SF21">
    <property type="entry name" value="ZINC FINGER, C3HC4 TYPE (RING FINGER) PROTEIN"/>
    <property type="match status" value="1"/>
</dbReference>
<dbReference type="CDD" id="cd16454">
    <property type="entry name" value="RING-H2_PA-TM-RING"/>
    <property type="match status" value="1"/>
</dbReference>
<evidence type="ECO:0000256" key="4">
    <source>
        <dbReference type="ARBA" id="ARBA00022679"/>
    </source>
</evidence>
<dbReference type="EC" id="2.3.2.27" evidence="3"/>
<dbReference type="SUPFAM" id="SSF57850">
    <property type="entry name" value="RING/U-box"/>
    <property type="match status" value="1"/>
</dbReference>
<dbReference type="AlphaFoldDB" id="A0A6P5ZV20"/>
<protein>
    <recommendedName>
        <fullName evidence="3">RING-type E3 ubiquitin transferase</fullName>
        <ecNumber evidence="3">2.3.2.27</ecNumber>
    </recommendedName>
</protein>
<dbReference type="Gene3D" id="3.30.40.10">
    <property type="entry name" value="Zinc/RING finger domain, C3HC4 (zinc finger)"/>
    <property type="match status" value="1"/>
</dbReference>
<evidence type="ECO:0000256" key="3">
    <source>
        <dbReference type="ARBA" id="ARBA00012483"/>
    </source>
</evidence>
<keyword evidence="7 12" id="KW-0863">Zinc-finger</keyword>
<dbReference type="Proteomes" id="UP000515121">
    <property type="component" value="Unplaced"/>
</dbReference>